<keyword evidence="1" id="KW-0472">Membrane</keyword>
<feature type="transmembrane region" description="Helical" evidence="1">
    <location>
        <begin position="6"/>
        <end position="36"/>
    </location>
</feature>
<dbReference type="Proteomes" id="UP000214880">
    <property type="component" value="Unassembled WGS sequence"/>
</dbReference>
<keyword evidence="3" id="KW-1185">Reference proteome</keyword>
<dbReference type="RefSeq" id="WP_173812503.1">
    <property type="nucleotide sequence ID" value="NZ_FNHB01000001.1"/>
</dbReference>
<evidence type="ECO:0000313" key="2">
    <source>
        <dbReference type="EMBL" id="SDL54559.1"/>
    </source>
</evidence>
<dbReference type="AlphaFoldDB" id="A0A1G9KY49"/>
<gene>
    <name evidence="2" type="ORF">SAMN04488502_101163</name>
</gene>
<keyword evidence="1" id="KW-1133">Transmembrane helix</keyword>
<name>A0A1G9KY49_9FIRM</name>
<sequence length="48" mass="5344">MVTYILIGALIGVIVGHIIPPGHFFWFIIGGIGGYIGQCYISRKYKNF</sequence>
<evidence type="ECO:0000313" key="3">
    <source>
        <dbReference type="Proteomes" id="UP000214880"/>
    </source>
</evidence>
<reference evidence="2 3" key="1">
    <citation type="submission" date="2016-10" db="EMBL/GenBank/DDBJ databases">
        <authorList>
            <person name="de Groot N.N."/>
        </authorList>
    </citation>
    <scope>NUCLEOTIDE SEQUENCE [LARGE SCALE GENOMIC DNA]</scope>
    <source>
        <strain evidence="2 3">DSM 1736</strain>
    </source>
</reference>
<proteinExistence type="predicted"/>
<evidence type="ECO:0000256" key="1">
    <source>
        <dbReference type="SAM" id="Phobius"/>
    </source>
</evidence>
<dbReference type="EMBL" id="FNHB01000001">
    <property type="protein sequence ID" value="SDL54559.1"/>
    <property type="molecule type" value="Genomic_DNA"/>
</dbReference>
<keyword evidence="1" id="KW-0812">Transmembrane</keyword>
<accession>A0A1G9KY49</accession>
<protein>
    <submittedName>
        <fullName evidence="2">Uncharacterized protein</fullName>
    </submittedName>
</protein>
<organism evidence="2 3">
    <name type="scientific">Dendrosporobacter quercicolus</name>
    <dbReference type="NCBI Taxonomy" id="146817"/>
    <lineage>
        <taxon>Bacteria</taxon>
        <taxon>Bacillati</taxon>
        <taxon>Bacillota</taxon>
        <taxon>Negativicutes</taxon>
        <taxon>Selenomonadales</taxon>
        <taxon>Sporomusaceae</taxon>
        <taxon>Dendrosporobacter</taxon>
    </lineage>
</organism>
<dbReference type="STRING" id="146817.SAMN04488502_101163"/>